<dbReference type="Gramene" id="RZC84736">
    <property type="protein sequence ID" value="RZC84736"/>
    <property type="gene ID" value="C5167_047521"/>
</dbReference>
<organism evidence="7 8">
    <name type="scientific">Papaver somniferum</name>
    <name type="common">Opium poppy</name>
    <dbReference type="NCBI Taxonomy" id="3469"/>
    <lineage>
        <taxon>Eukaryota</taxon>
        <taxon>Viridiplantae</taxon>
        <taxon>Streptophyta</taxon>
        <taxon>Embryophyta</taxon>
        <taxon>Tracheophyta</taxon>
        <taxon>Spermatophyta</taxon>
        <taxon>Magnoliopsida</taxon>
        <taxon>Ranunculales</taxon>
        <taxon>Papaveraceae</taxon>
        <taxon>Papaveroideae</taxon>
        <taxon>Papaver</taxon>
    </lineage>
</organism>
<keyword evidence="5" id="KW-0539">Nucleus</keyword>
<keyword evidence="3" id="KW-0808">Transferase</keyword>
<evidence type="ECO:0000256" key="5">
    <source>
        <dbReference type="ARBA" id="ARBA00023242"/>
    </source>
</evidence>
<dbReference type="GO" id="GO:0006511">
    <property type="term" value="P:ubiquitin-dependent protein catabolic process"/>
    <property type="evidence" value="ECO:0007669"/>
    <property type="project" value="InterPro"/>
</dbReference>
<dbReference type="UniPathway" id="UPA00143"/>
<evidence type="ECO:0000256" key="2">
    <source>
        <dbReference type="ARBA" id="ARBA00004906"/>
    </source>
</evidence>
<dbReference type="EMBL" id="CM010725">
    <property type="protein sequence ID" value="RZC84736.1"/>
    <property type="molecule type" value="Genomic_DNA"/>
</dbReference>
<dbReference type="InterPro" id="IPR019474">
    <property type="entry name" value="Ub_conjug_fac_E4_core"/>
</dbReference>
<feature type="domain" description="Ubiquitin conjugation factor E4 core" evidence="6">
    <location>
        <begin position="100"/>
        <end position="147"/>
    </location>
</feature>
<proteinExistence type="predicted"/>
<dbReference type="GO" id="GO:0000209">
    <property type="term" value="P:protein polyubiquitination"/>
    <property type="evidence" value="ECO:0007669"/>
    <property type="project" value="TreeGrafter"/>
</dbReference>
<comment type="subcellular location">
    <subcellularLocation>
        <location evidence="1">Nucleus</location>
    </subcellularLocation>
</comment>
<dbReference type="GO" id="GO:0036503">
    <property type="term" value="P:ERAD pathway"/>
    <property type="evidence" value="ECO:0007669"/>
    <property type="project" value="InterPro"/>
</dbReference>
<dbReference type="Proteomes" id="UP000316621">
    <property type="component" value="Chromosome 11"/>
</dbReference>
<dbReference type="GO" id="GO:0034450">
    <property type="term" value="F:ubiquitin-ubiquitin ligase activity"/>
    <property type="evidence" value="ECO:0007669"/>
    <property type="project" value="InterPro"/>
</dbReference>
<keyword evidence="4" id="KW-0833">Ubl conjugation pathway</keyword>
<dbReference type="GO" id="GO:0005634">
    <property type="term" value="C:nucleus"/>
    <property type="evidence" value="ECO:0007669"/>
    <property type="project" value="UniProtKB-SubCell"/>
</dbReference>
<dbReference type="AlphaFoldDB" id="A0A4Y7LHL4"/>
<dbReference type="STRING" id="3469.A0A4Y7LHL4"/>
<protein>
    <recommendedName>
        <fullName evidence="6">Ubiquitin conjugation factor E4 core domain-containing protein</fullName>
    </recommendedName>
</protein>
<feature type="domain" description="Ubiquitin conjugation factor E4 core" evidence="6">
    <location>
        <begin position="173"/>
        <end position="242"/>
    </location>
</feature>
<evidence type="ECO:0000259" key="6">
    <source>
        <dbReference type="Pfam" id="PF10408"/>
    </source>
</evidence>
<evidence type="ECO:0000256" key="4">
    <source>
        <dbReference type="ARBA" id="ARBA00022786"/>
    </source>
</evidence>
<comment type="pathway">
    <text evidence="2">Protein modification; protein ubiquitination.</text>
</comment>
<reference evidence="7 8" key="1">
    <citation type="journal article" date="2018" name="Science">
        <title>The opium poppy genome and morphinan production.</title>
        <authorList>
            <person name="Guo L."/>
            <person name="Winzer T."/>
            <person name="Yang X."/>
            <person name="Li Y."/>
            <person name="Ning Z."/>
            <person name="He Z."/>
            <person name="Teodor R."/>
            <person name="Lu Y."/>
            <person name="Bowser T.A."/>
            <person name="Graham I.A."/>
            <person name="Ye K."/>
        </authorList>
    </citation>
    <scope>NUCLEOTIDE SEQUENCE [LARGE SCALE GENOMIC DNA]</scope>
    <source>
        <strain evidence="8">cv. HN1</strain>
        <tissue evidence="7">Leaves</tissue>
    </source>
</reference>
<gene>
    <name evidence="7" type="ORF">C5167_047521</name>
</gene>
<dbReference type="Pfam" id="PF10408">
    <property type="entry name" value="Ufd2P_core"/>
    <property type="match status" value="2"/>
</dbReference>
<dbReference type="PANTHER" id="PTHR13931">
    <property type="entry name" value="UBIQUITINATION FACTOR E4"/>
    <property type="match status" value="1"/>
</dbReference>
<evidence type="ECO:0000256" key="3">
    <source>
        <dbReference type="ARBA" id="ARBA00022679"/>
    </source>
</evidence>
<dbReference type="GO" id="GO:0005737">
    <property type="term" value="C:cytoplasm"/>
    <property type="evidence" value="ECO:0007669"/>
    <property type="project" value="TreeGrafter"/>
</dbReference>
<dbReference type="InterPro" id="IPR045132">
    <property type="entry name" value="UBE4"/>
</dbReference>
<name>A0A4Y7LHL4_PAPSO</name>
<accession>A0A4Y7LHL4</accession>
<evidence type="ECO:0000313" key="7">
    <source>
        <dbReference type="EMBL" id="RZC84736.1"/>
    </source>
</evidence>
<evidence type="ECO:0000256" key="1">
    <source>
        <dbReference type="ARBA" id="ARBA00004123"/>
    </source>
</evidence>
<sequence length="305" mass="35440">MVKVLSEQKKWELAQKRGKVMDIIDAGAVIELDNNVAKDASAFIYHLGRGKAHAFDHPIQFALLFFATPQLQANIDPLDKEVEFLSREKLCYEAQILRCCPMELACMPEHCVEDAMELLIFASRIPRANDGFMLDDFMNFIIMFMGKMVEVLICWMPERSFTLTLSLLDHILRIAKKEEKGVYLNFLNFLVSESIFLLAESLNRILELKEIEKEMANTVEWERRSAQVRQKTTRQFHSQENIILIGDGRCRHASTYFRTDYNAFLLPEIVRLKEWQGPKKYEFHPKILLKRDLKIDPSDAVCTTS</sequence>
<dbReference type="GO" id="GO:0000151">
    <property type="term" value="C:ubiquitin ligase complex"/>
    <property type="evidence" value="ECO:0007669"/>
    <property type="project" value="InterPro"/>
</dbReference>
<evidence type="ECO:0000313" key="8">
    <source>
        <dbReference type="Proteomes" id="UP000316621"/>
    </source>
</evidence>
<dbReference type="PANTHER" id="PTHR13931:SF2">
    <property type="entry name" value="UBIQUITIN CONJUGATION FACTOR E4 B"/>
    <property type="match status" value="1"/>
</dbReference>
<keyword evidence="8" id="KW-1185">Reference proteome</keyword>